<accession>A0A934TYB8</accession>
<organism evidence="2 3">
    <name type="scientific">Ramlibacter ginsenosidimutans</name>
    <dbReference type="NCBI Taxonomy" id="502333"/>
    <lineage>
        <taxon>Bacteria</taxon>
        <taxon>Pseudomonadati</taxon>
        <taxon>Pseudomonadota</taxon>
        <taxon>Betaproteobacteria</taxon>
        <taxon>Burkholderiales</taxon>
        <taxon>Comamonadaceae</taxon>
        <taxon>Ramlibacter</taxon>
    </lineage>
</organism>
<protein>
    <recommendedName>
        <fullName evidence="4">Membrane-anchored protein</fullName>
    </recommendedName>
</protein>
<feature type="transmembrane region" description="Helical" evidence="1">
    <location>
        <begin position="106"/>
        <end position="125"/>
    </location>
</feature>
<name>A0A934TYB8_9BURK</name>
<gene>
    <name evidence="2" type="ORF">JJB11_25465</name>
</gene>
<sequence length="267" mass="28482">MSSRASSEERSPLQRAVSKVPEVTLAFWILKIAATTLGETGGDWVTMSLKLGYAIGTAIFTVVFIGLVYAQVKAGKFHPTLYWATIVGTTTLGTTIADFTDRSLGLGYAGGVAIVAALLVISLLVWHRTEGTVSVQSVNTPRVEWFYWCTILFSQTLGTALGDWMAGTDRGGLGLGYETSAVIFGAGLAIVAALYFWSRVSHTLLFWAAFVLTRPLGATLGDFLDKPHAQGGLSLSRLYASLVLIAFMVACLKLLPQRPARQGAAAG</sequence>
<reference evidence="2" key="2">
    <citation type="submission" date="2021-01" db="EMBL/GenBank/DDBJ databases">
        <authorList>
            <person name="Kang M."/>
        </authorList>
    </citation>
    <scope>NUCLEOTIDE SEQUENCE</scope>
    <source>
        <strain evidence="2">KACC 17527</strain>
    </source>
</reference>
<evidence type="ECO:0000313" key="3">
    <source>
        <dbReference type="Proteomes" id="UP000630528"/>
    </source>
</evidence>
<reference evidence="2" key="1">
    <citation type="journal article" date="2012" name="J. Microbiol. Biotechnol.">
        <title>Ramlibacter ginsenosidimutans sp. nov., with ginsenoside-converting activity.</title>
        <authorList>
            <person name="Wang L."/>
            <person name="An D.S."/>
            <person name="Kim S.G."/>
            <person name="Jin F.X."/>
            <person name="Kim S.C."/>
            <person name="Lee S.T."/>
            <person name="Im W.T."/>
        </authorList>
    </citation>
    <scope>NUCLEOTIDE SEQUENCE</scope>
    <source>
        <strain evidence="2">KACC 17527</strain>
    </source>
</reference>
<feature type="transmembrane region" description="Helical" evidence="1">
    <location>
        <begin position="81"/>
        <end position="100"/>
    </location>
</feature>
<feature type="transmembrane region" description="Helical" evidence="1">
    <location>
        <begin position="179"/>
        <end position="197"/>
    </location>
</feature>
<dbReference type="AlphaFoldDB" id="A0A934TYB8"/>
<dbReference type="InterPro" id="IPR007136">
    <property type="entry name" value="DUF347"/>
</dbReference>
<keyword evidence="1" id="KW-0812">Transmembrane</keyword>
<keyword evidence="1" id="KW-1133">Transmembrane helix</keyword>
<dbReference type="EMBL" id="JAEPWM010000021">
    <property type="protein sequence ID" value="MBK6009461.1"/>
    <property type="molecule type" value="Genomic_DNA"/>
</dbReference>
<evidence type="ECO:0000313" key="2">
    <source>
        <dbReference type="EMBL" id="MBK6009461.1"/>
    </source>
</evidence>
<proteinExistence type="predicted"/>
<feature type="transmembrane region" description="Helical" evidence="1">
    <location>
        <begin position="236"/>
        <end position="255"/>
    </location>
</feature>
<comment type="caution">
    <text evidence="2">The sequence shown here is derived from an EMBL/GenBank/DDBJ whole genome shotgun (WGS) entry which is preliminary data.</text>
</comment>
<evidence type="ECO:0000256" key="1">
    <source>
        <dbReference type="SAM" id="Phobius"/>
    </source>
</evidence>
<feature type="transmembrane region" description="Helical" evidence="1">
    <location>
        <begin position="51"/>
        <end position="69"/>
    </location>
</feature>
<dbReference type="RefSeq" id="WP_201178082.1">
    <property type="nucleotide sequence ID" value="NZ_JAEPWM010000021.1"/>
</dbReference>
<feature type="transmembrane region" description="Helical" evidence="1">
    <location>
        <begin position="204"/>
        <end position="224"/>
    </location>
</feature>
<dbReference type="Pfam" id="PF03988">
    <property type="entry name" value="DUF347"/>
    <property type="match status" value="4"/>
</dbReference>
<evidence type="ECO:0008006" key="4">
    <source>
        <dbReference type="Google" id="ProtNLM"/>
    </source>
</evidence>
<keyword evidence="3" id="KW-1185">Reference proteome</keyword>
<keyword evidence="1" id="KW-0472">Membrane</keyword>
<dbReference type="Proteomes" id="UP000630528">
    <property type="component" value="Unassembled WGS sequence"/>
</dbReference>